<name>A0ABT3IHK7_9BACT</name>
<dbReference type="EMBL" id="JAPDNS010000001">
    <property type="protein sequence ID" value="MCW3483411.1"/>
    <property type="molecule type" value="Genomic_DNA"/>
</dbReference>
<keyword evidence="1" id="KW-1133">Transmembrane helix</keyword>
<evidence type="ECO:0000313" key="3">
    <source>
        <dbReference type="Proteomes" id="UP001207742"/>
    </source>
</evidence>
<accession>A0ABT3IHK7</accession>
<dbReference type="RefSeq" id="WP_264728719.1">
    <property type="nucleotide sequence ID" value="NZ_JAPDNR010000001.1"/>
</dbReference>
<protein>
    <recommendedName>
        <fullName evidence="4">DUF4129 domain-containing protein</fullName>
    </recommendedName>
</protein>
<feature type="transmembrane region" description="Helical" evidence="1">
    <location>
        <begin position="12"/>
        <end position="36"/>
    </location>
</feature>
<keyword evidence="3" id="KW-1185">Reference proteome</keyword>
<evidence type="ECO:0000313" key="2">
    <source>
        <dbReference type="EMBL" id="MCW3483411.1"/>
    </source>
</evidence>
<feature type="transmembrane region" description="Helical" evidence="1">
    <location>
        <begin position="42"/>
        <end position="60"/>
    </location>
</feature>
<comment type="caution">
    <text evidence="2">The sequence shown here is derived from an EMBL/GenBank/DDBJ whole genome shotgun (WGS) entry which is preliminary data.</text>
</comment>
<reference evidence="2 3" key="1">
    <citation type="submission" date="2022-10" db="EMBL/GenBank/DDBJ databases">
        <title>Chitinophaga nivalis PC15 sp. nov., isolated from Pyeongchang county, South Korea.</title>
        <authorList>
            <person name="Trinh H.N."/>
        </authorList>
    </citation>
    <scope>NUCLEOTIDE SEQUENCE [LARGE SCALE GENOMIC DNA]</scope>
    <source>
        <strain evidence="2 3">PC14</strain>
    </source>
</reference>
<proteinExistence type="predicted"/>
<keyword evidence="1" id="KW-0472">Membrane</keyword>
<sequence length="162" mass="19128">MITFSIQKRRPLINGTSINDTISLFLIIHAMFFIVMNSWYKAHILWVELGFVGSVLLSMLSKKQRYIYQISLNNDANTCIIRYYQFLFLQFEKTISYEDLSFLYERTLYRKGTSPLTLRIKEHGKMIAEIREKYNLGWSNEEIAVIQEALKKVKDGSIDHKM</sequence>
<evidence type="ECO:0008006" key="4">
    <source>
        <dbReference type="Google" id="ProtNLM"/>
    </source>
</evidence>
<gene>
    <name evidence="2" type="ORF">OL497_05885</name>
</gene>
<evidence type="ECO:0000256" key="1">
    <source>
        <dbReference type="SAM" id="Phobius"/>
    </source>
</evidence>
<dbReference type="Proteomes" id="UP001207742">
    <property type="component" value="Unassembled WGS sequence"/>
</dbReference>
<keyword evidence="1" id="KW-0812">Transmembrane</keyword>
<organism evidence="2 3">
    <name type="scientific">Chitinophaga nivalis</name>
    <dbReference type="NCBI Taxonomy" id="2991709"/>
    <lineage>
        <taxon>Bacteria</taxon>
        <taxon>Pseudomonadati</taxon>
        <taxon>Bacteroidota</taxon>
        <taxon>Chitinophagia</taxon>
        <taxon>Chitinophagales</taxon>
        <taxon>Chitinophagaceae</taxon>
        <taxon>Chitinophaga</taxon>
    </lineage>
</organism>